<keyword evidence="1" id="KW-0732">Signal</keyword>
<evidence type="ECO:0000256" key="1">
    <source>
        <dbReference type="SAM" id="SignalP"/>
    </source>
</evidence>
<dbReference type="RefSeq" id="WP_013042851.1">
    <property type="nucleotide sequence ID" value="NC_014008.1"/>
</dbReference>
<dbReference type="OrthoDB" id="196640at2"/>
<accession>D5EHT8</accession>
<feature type="chain" id="PRO_5003070718" description="Lipoprotein" evidence="1">
    <location>
        <begin position="21"/>
        <end position="135"/>
    </location>
</feature>
<dbReference type="STRING" id="583355.Caka_1108"/>
<evidence type="ECO:0000313" key="2">
    <source>
        <dbReference type="EMBL" id="ADE54129.1"/>
    </source>
</evidence>
<dbReference type="InterPro" id="IPR021952">
    <property type="entry name" value="Flpp3-like"/>
</dbReference>
<dbReference type="KEGG" id="caa:Caka_1108"/>
<gene>
    <name evidence="2" type="ordered locus">Caka_1108</name>
</gene>
<protein>
    <recommendedName>
        <fullName evidence="4">Lipoprotein</fullName>
    </recommendedName>
</protein>
<dbReference type="Proteomes" id="UP000000925">
    <property type="component" value="Chromosome"/>
</dbReference>
<dbReference type="HOGENOM" id="CLU_1882227_0_0_0"/>
<dbReference type="EMBL" id="CP001998">
    <property type="protein sequence ID" value="ADE54129.1"/>
    <property type="molecule type" value="Genomic_DNA"/>
</dbReference>
<dbReference type="Pfam" id="PF12092">
    <property type="entry name" value="DUF3568"/>
    <property type="match status" value="1"/>
</dbReference>
<sequence>MKAKATLFTVFLALSTLFFAGCKTHVAIDPETGAEQTAVYSGGYLRGPIEGNLKEAFLRAIRELDEMGYYRTGERHGDNFIEIYARKVGDQKVVIRIRPVGGDTETGAPGYTEARIRVGSWGNLAESQKIYAGIR</sequence>
<keyword evidence="3" id="KW-1185">Reference proteome</keyword>
<dbReference type="AlphaFoldDB" id="D5EHT8"/>
<evidence type="ECO:0000313" key="3">
    <source>
        <dbReference type="Proteomes" id="UP000000925"/>
    </source>
</evidence>
<dbReference type="PROSITE" id="PS51257">
    <property type="entry name" value="PROKAR_LIPOPROTEIN"/>
    <property type="match status" value="1"/>
</dbReference>
<feature type="signal peptide" evidence="1">
    <location>
        <begin position="1"/>
        <end position="20"/>
    </location>
</feature>
<evidence type="ECO:0008006" key="4">
    <source>
        <dbReference type="Google" id="ProtNLM"/>
    </source>
</evidence>
<organism evidence="2 3">
    <name type="scientific">Coraliomargarita akajimensis (strain DSM 45221 / IAM 15411 / JCM 23193 / KCTC 12865 / 04OKA010-24)</name>
    <dbReference type="NCBI Taxonomy" id="583355"/>
    <lineage>
        <taxon>Bacteria</taxon>
        <taxon>Pseudomonadati</taxon>
        <taxon>Verrucomicrobiota</taxon>
        <taxon>Opitutia</taxon>
        <taxon>Puniceicoccales</taxon>
        <taxon>Coraliomargaritaceae</taxon>
        <taxon>Coraliomargarita</taxon>
    </lineage>
</organism>
<name>D5EHT8_CORAD</name>
<reference evidence="2 3" key="1">
    <citation type="journal article" date="2010" name="Stand. Genomic Sci.">
        <title>Complete genome sequence of Coraliomargarita akajimensis type strain (04OKA010-24).</title>
        <authorList>
            <person name="Mavromatis K."/>
            <person name="Abt B."/>
            <person name="Brambilla E."/>
            <person name="Lapidus A."/>
            <person name="Copeland A."/>
            <person name="Deshpande S."/>
            <person name="Nolan M."/>
            <person name="Lucas S."/>
            <person name="Tice H."/>
            <person name="Cheng J.F."/>
            <person name="Han C."/>
            <person name="Detter J.C."/>
            <person name="Woyke T."/>
            <person name="Goodwin L."/>
            <person name="Pitluck S."/>
            <person name="Held B."/>
            <person name="Brettin T."/>
            <person name="Tapia R."/>
            <person name="Ivanova N."/>
            <person name="Mikhailova N."/>
            <person name="Pati A."/>
            <person name="Liolios K."/>
            <person name="Chen A."/>
            <person name="Palaniappan K."/>
            <person name="Land M."/>
            <person name="Hauser L."/>
            <person name="Chang Y.J."/>
            <person name="Jeffries C.D."/>
            <person name="Rohde M."/>
            <person name="Goker M."/>
            <person name="Bristow J."/>
            <person name="Eisen J.A."/>
            <person name="Markowitz V."/>
            <person name="Hugenholtz P."/>
            <person name="Klenk H.P."/>
            <person name="Kyrpides N.C."/>
        </authorList>
    </citation>
    <scope>NUCLEOTIDE SEQUENCE [LARGE SCALE GENOMIC DNA]</scope>
    <source>
        <strain evidence="3">DSM 45221 / IAM 15411 / JCM 23193 / KCTC 12865</strain>
    </source>
</reference>
<proteinExistence type="predicted"/>